<proteinExistence type="predicted"/>
<feature type="chain" id="PRO_5047080399" description="Filamentous haemagglutinin FhaB/tRNA nuclease CdiA-like TPS domain-containing protein" evidence="2">
    <location>
        <begin position="27"/>
        <end position="1012"/>
    </location>
</feature>
<evidence type="ECO:0000256" key="2">
    <source>
        <dbReference type="SAM" id="SignalP"/>
    </source>
</evidence>
<evidence type="ECO:0000313" key="5">
    <source>
        <dbReference type="Proteomes" id="UP001500399"/>
    </source>
</evidence>
<comment type="caution">
    <text evidence="4">The sequence shown here is derived from an EMBL/GenBank/DDBJ whole genome shotgun (WGS) entry which is preliminary data.</text>
</comment>
<dbReference type="NCBIfam" id="TIGR01901">
    <property type="entry name" value="adhes_NPXG"/>
    <property type="match status" value="1"/>
</dbReference>
<gene>
    <name evidence="4" type="ORF">GCM10008919_08950</name>
</gene>
<dbReference type="Pfam" id="PF05860">
    <property type="entry name" value="TPS"/>
    <property type="match status" value="1"/>
</dbReference>
<organism evidence="4 5">
    <name type="scientific">Selenomonas dianae</name>
    <dbReference type="NCBI Taxonomy" id="135079"/>
    <lineage>
        <taxon>Bacteria</taxon>
        <taxon>Bacillati</taxon>
        <taxon>Bacillota</taxon>
        <taxon>Negativicutes</taxon>
        <taxon>Selenomonadales</taxon>
        <taxon>Selenomonadaceae</taxon>
        <taxon>Selenomonas</taxon>
    </lineage>
</organism>
<keyword evidence="2" id="KW-0732">Signal</keyword>
<keyword evidence="5" id="KW-1185">Reference proteome</keyword>
<name>A0ABN0T023_9FIRM</name>
<dbReference type="Gene3D" id="2.160.20.10">
    <property type="entry name" value="Single-stranded right-handed beta-helix, Pectin lyase-like"/>
    <property type="match status" value="1"/>
</dbReference>
<accession>A0ABN0T023</accession>
<feature type="region of interest" description="Disordered" evidence="1">
    <location>
        <begin position="989"/>
        <end position="1012"/>
    </location>
</feature>
<feature type="signal peptide" evidence="2">
    <location>
        <begin position="1"/>
        <end position="26"/>
    </location>
</feature>
<dbReference type="SUPFAM" id="SSF51126">
    <property type="entry name" value="Pectin lyase-like"/>
    <property type="match status" value="1"/>
</dbReference>
<reference evidence="4 5" key="1">
    <citation type="journal article" date="2019" name="Int. J. Syst. Evol. Microbiol.">
        <title>The Global Catalogue of Microorganisms (GCM) 10K type strain sequencing project: providing services to taxonomists for standard genome sequencing and annotation.</title>
        <authorList>
            <consortium name="The Broad Institute Genomics Platform"/>
            <consortium name="The Broad Institute Genome Sequencing Center for Infectious Disease"/>
            <person name="Wu L."/>
            <person name="Ma J."/>
        </authorList>
    </citation>
    <scope>NUCLEOTIDE SEQUENCE [LARGE SCALE GENOMIC DNA]</scope>
    <source>
        <strain evidence="4 5">JCM 8542</strain>
    </source>
</reference>
<dbReference type="InterPro" id="IPR011050">
    <property type="entry name" value="Pectin_lyase_fold/virulence"/>
</dbReference>
<protein>
    <recommendedName>
        <fullName evidence="3">Filamentous haemagglutinin FhaB/tRNA nuclease CdiA-like TPS domain-containing protein</fullName>
    </recommendedName>
</protein>
<sequence>MNFKKKMRRGSLAALITLALTSSALAMPTDGVVMEGGSDITITDNNWTNPASEATITAANDGLVGWNTFNIGETEKLYFNIADGKTLVNQVTGVGQLSSILGTMEQTGGKGNLVLINPSGIYVGSNAVLNIPDLTLSALSAEKATDTERILKADGEGLLNVTGGHFVGNEVNLIGRKVNVADGVVFDLGTAGDTSTKTMLQVLAADRAEWTFDGDRMLTENITHNAGNDVVFNGTVNMKGGDKNLVEIGGATATATGAKFHDVRTSGDRLETTIYAASKVQSDERSADRSKHRFTSETTKDNKVTADNITADGESLSLGGGVATLKNSKISVDDLAIDGIASISTVGDGKRTETLTAPDRTVTISNSQLKADEVGIHGGKVTVDSNVTFGKLSEAGNFEVVAGNVYHEQDRYTTAAGNDLAFHGKVDDFAKKADTDVILLGNTVNLDDAQIGQTGRVGNVNIGAVNELDAKSHVTANATKTNTLSANGANIQSDASVQMLGGTVTLTNTALDVARKIHVSTGSYREQGGEARTITTAADQQVTFAGTGTYKAKSVDVRGGKVTVESGITFAAQDPANEKGLDIVAGSEQVSSDGKTRTYTHNKGNDLAFHGKSENLGKTENDPVALLGSTVNLDGARIEGAGYVNAAAAQRIVSTDSGVTVTASAGNALSADGAQITGSKDVYLVGGNVVLKNGQIQATRDTKLVAAASFILSGSNMRASTTKDNVLYLDHTTVSSGAVIPINGKAQFVNGTQLTADGGVYLLTGTSFSHEGGVLKGNVTKNNIVSMWGSKVTGHNVTLAAGGAEVYGHSEVKASDELIAADVTRTDGSQLSLIKDGDSTVKHHNTIDAEGFTVKGAADVPPTPEKPVPPSVPDTIAPAETNLSEQDKENIATGKAKAQEALAAPTQEQRAEALVKTVAQLNEKVGTSRRQTAGVVVGLVEQIAASAALSDAEKATLTETVVSAYAPVQEAKAEQEHLTTDTVDEAAASAASPSVAPVYPDETEAEDVVTFA</sequence>
<dbReference type="RefSeq" id="WP_304987190.1">
    <property type="nucleotide sequence ID" value="NZ_BAAACR010000005.1"/>
</dbReference>
<feature type="region of interest" description="Disordered" evidence="1">
    <location>
        <begin position="855"/>
        <end position="886"/>
    </location>
</feature>
<feature type="compositionally biased region" description="Polar residues" evidence="1">
    <location>
        <begin position="592"/>
        <end position="602"/>
    </location>
</feature>
<evidence type="ECO:0000256" key="1">
    <source>
        <dbReference type="SAM" id="MobiDB-lite"/>
    </source>
</evidence>
<dbReference type="Proteomes" id="UP001500399">
    <property type="component" value="Unassembled WGS sequence"/>
</dbReference>
<feature type="domain" description="Filamentous haemagglutinin FhaB/tRNA nuclease CdiA-like TPS" evidence="3">
    <location>
        <begin position="65"/>
        <end position="235"/>
    </location>
</feature>
<feature type="compositionally biased region" description="Acidic residues" evidence="1">
    <location>
        <begin position="1001"/>
        <end position="1012"/>
    </location>
</feature>
<feature type="region of interest" description="Disordered" evidence="1">
    <location>
        <begin position="592"/>
        <end position="615"/>
    </location>
</feature>
<feature type="compositionally biased region" description="Pro residues" evidence="1">
    <location>
        <begin position="861"/>
        <end position="872"/>
    </location>
</feature>
<dbReference type="EMBL" id="BAAACR010000005">
    <property type="protein sequence ID" value="GAA0207901.1"/>
    <property type="molecule type" value="Genomic_DNA"/>
</dbReference>
<evidence type="ECO:0000313" key="4">
    <source>
        <dbReference type="EMBL" id="GAA0207901.1"/>
    </source>
</evidence>
<dbReference type="InterPro" id="IPR012334">
    <property type="entry name" value="Pectin_lyas_fold"/>
</dbReference>
<dbReference type="InterPro" id="IPR008638">
    <property type="entry name" value="FhaB/CdiA-like_TPS"/>
</dbReference>
<feature type="compositionally biased region" description="Low complexity" evidence="1">
    <location>
        <begin position="989"/>
        <end position="1000"/>
    </location>
</feature>
<evidence type="ECO:0000259" key="3">
    <source>
        <dbReference type="Pfam" id="PF05860"/>
    </source>
</evidence>